<protein>
    <submittedName>
        <fullName evidence="1">Uncharacterized protein</fullName>
    </submittedName>
</protein>
<accession>A0A4Y7RFL0</accession>
<dbReference type="RefSeq" id="WP_190239092.1">
    <property type="nucleotide sequence ID" value="NZ_QFGA01000001.1"/>
</dbReference>
<reference evidence="1 2" key="1">
    <citation type="journal article" date="2018" name="Environ. Microbiol.">
        <title>Novel energy conservation strategies and behaviour of Pelotomaculum schinkii driving syntrophic propionate catabolism.</title>
        <authorList>
            <person name="Hidalgo-Ahumada C.A.P."/>
            <person name="Nobu M.K."/>
            <person name="Narihiro T."/>
            <person name="Tamaki H."/>
            <person name="Liu W.T."/>
            <person name="Kamagata Y."/>
            <person name="Stams A.J.M."/>
            <person name="Imachi H."/>
            <person name="Sousa D.Z."/>
        </authorList>
    </citation>
    <scope>NUCLEOTIDE SEQUENCE [LARGE SCALE GENOMIC DNA]</scope>
    <source>
        <strain evidence="1 2">HH</strain>
    </source>
</reference>
<evidence type="ECO:0000313" key="1">
    <source>
        <dbReference type="EMBL" id="TEB07107.1"/>
    </source>
</evidence>
<keyword evidence="2" id="KW-1185">Reference proteome</keyword>
<name>A0A4Y7RFL0_9FIRM</name>
<comment type="caution">
    <text evidence="1">The sequence shown here is derived from an EMBL/GenBank/DDBJ whole genome shotgun (WGS) entry which is preliminary data.</text>
</comment>
<proteinExistence type="predicted"/>
<sequence>MNLQNKGYLNDYRVNFLNNSTIISIEITCCGKHIGEMRFQDGERKKCPQCGTVHTVTIQHNHFHIRPVKSNSKEQTYDGEILEEKAL</sequence>
<evidence type="ECO:0000313" key="2">
    <source>
        <dbReference type="Proteomes" id="UP000298324"/>
    </source>
</evidence>
<dbReference type="Proteomes" id="UP000298324">
    <property type="component" value="Unassembled WGS sequence"/>
</dbReference>
<dbReference type="AlphaFoldDB" id="A0A4Y7RFL0"/>
<gene>
    <name evidence="1" type="ORF">Psch_00650</name>
</gene>
<dbReference type="EMBL" id="QFGA01000001">
    <property type="protein sequence ID" value="TEB07107.1"/>
    <property type="molecule type" value="Genomic_DNA"/>
</dbReference>
<organism evidence="1 2">
    <name type="scientific">Pelotomaculum schinkii</name>
    <dbReference type="NCBI Taxonomy" id="78350"/>
    <lineage>
        <taxon>Bacteria</taxon>
        <taxon>Bacillati</taxon>
        <taxon>Bacillota</taxon>
        <taxon>Clostridia</taxon>
        <taxon>Eubacteriales</taxon>
        <taxon>Desulfotomaculaceae</taxon>
        <taxon>Pelotomaculum</taxon>
    </lineage>
</organism>